<keyword evidence="2" id="KW-1185">Reference proteome</keyword>
<evidence type="ECO:0000313" key="1">
    <source>
        <dbReference type="EMBL" id="KAJ8671670.1"/>
    </source>
</evidence>
<evidence type="ECO:0000313" key="2">
    <source>
        <dbReference type="Proteomes" id="UP001239111"/>
    </source>
</evidence>
<dbReference type="Proteomes" id="UP001239111">
    <property type="component" value="Chromosome 3"/>
</dbReference>
<reference evidence="1" key="1">
    <citation type="submission" date="2023-04" db="EMBL/GenBank/DDBJ databases">
        <title>A chromosome-level genome assembly of the parasitoid wasp Eretmocerus hayati.</title>
        <authorList>
            <person name="Zhong Y."/>
            <person name="Liu S."/>
            <person name="Liu Y."/>
        </authorList>
    </citation>
    <scope>NUCLEOTIDE SEQUENCE</scope>
    <source>
        <strain evidence="1">ZJU_SS_LIU_2023</strain>
    </source>
</reference>
<accession>A0ACC2NQ69</accession>
<sequence length="112" mass="12373">MSELNSSHNASAIANDLSTVDHHMGVELSQPQGFSMATLGRLFDDKLAIVTQNINANTNEAIQRISEDINALNPRVSTCGENIELPHKHLDNYTRSSTTELASTVMYEIRNM</sequence>
<comment type="caution">
    <text evidence="1">The sequence shown here is derived from an EMBL/GenBank/DDBJ whole genome shotgun (WGS) entry which is preliminary data.</text>
</comment>
<proteinExistence type="predicted"/>
<dbReference type="EMBL" id="CM056743">
    <property type="protein sequence ID" value="KAJ8671670.1"/>
    <property type="molecule type" value="Genomic_DNA"/>
</dbReference>
<name>A0ACC2NQ69_9HYME</name>
<organism evidence="1 2">
    <name type="scientific">Eretmocerus hayati</name>
    <dbReference type="NCBI Taxonomy" id="131215"/>
    <lineage>
        <taxon>Eukaryota</taxon>
        <taxon>Metazoa</taxon>
        <taxon>Ecdysozoa</taxon>
        <taxon>Arthropoda</taxon>
        <taxon>Hexapoda</taxon>
        <taxon>Insecta</taxon>
        <taxon>Pterygota</taxon>
        <taxon>Neoptera</taxon>
        <taxon>Endopterygota</taxon>
        <taxon>Hymenoptera</taxon>
        <taxon>Apocrita</taxon>
        <taxon>Proctotrupomorpha</taxon>
        <taxon>Chalcidoidea</taxon>
        <taxon>Aphelinidae</taxon>
        <taxon>Aphelininae</taxon>
        <taxon>Eretmocerus</taxon>
    </lineage>
</organism>
<gene>
    <name evidence="1" type="ORF">QAD02_002929</name>
</gene>
<protein>
    <submittedName>
        <fullName evidence="1">Uncharacterized protein</fullName>
    </submittedName>
</protein>